<proteinExistence type="predicted"/>
<dbReference type="EMBL" id="RQGH01000041">
    <property type="protein sequence ID" value="TGL56181.1"/>
    <property type="molecule type" value="Genomic_DNA"/>
</dbReference>
<gene>
    <name evidence="2" type="ORF">EHQ62_18520</name>
</gene>
<feature type="domain" description="DUF2779" evidence="1">
    <location>
        <begin position="1"/>
        <end position="115"/>
    </location>
</feature>
<organism evidence="2 3">
    <name type="scientific">Leptospira jelokensis</name>
    <dbReference type="NCBI Taxonomy" id="2484931"/>
    <lineage>
        <taxon>Bacteria</taxon>
        <taxon>Pseudomonadati</taxon>
        <taxon>Spirochaetota</taxon>
        <taxon>Spirochaetia</taxon>
        <taxon>Leptospirales</taxon>
        <taxon>Leptospiraceae</taxon>
        <taxon>Leptospira</taxon>
    </lineage>
</organism>
<protein>
    <submittedName>
        <fullName evidence="2">DUF2779 domain-containing protein</fullName>
    </submittedName>
</protein>
<dbReference type="InterPro" id="IPR021301">
    <property type="entry name" value="DUF2779"/>
</dbReference>
<evidence type="ECO:0000313" key="2">
    <source>
        <dbReference type="EMBL" id="TGL56181.1"/>
    </source>
</evidence>
<dbReference type="AlphaFoldDB" id="A0A4Z0ZNQ9"/>
<keyword evidence="3" id="KW-1185">Reference proteome</keyword>
<accession>A0A4Z0ZNQ9</accession>
<name>A0A4Z0ZNQ9_9LEPT</name>
<dbReference type="Pfam" id="PF11074">
    <property type="entry name" value="DUF2779"/>
    <property type="match status" value="1"/>
</dbReference>
<evidence type="ECO:0000259" key="1">
    <source>
        <dbReference type="Pfam" id="PF11074"/>
    </source>
</evidence>
<sequence length="187" mass="21201">SPFQQIPFQYSLHVVYEPNGIVEHKEFLADPSHFNVKSAIDPRLKLLEQMQIDLSKLGSIVAYNATFEKNVLRGLSLTYPKHYDWINSAISRFVDLYEVFRKGWYYTPKMGCSASIKSVLPALAPEFSYNDLAISNGGDASNTFMGMIDGSFTGDVEVTRTQLLDYCERDTLGMVIIWQKLYAESGF</sequence>
<dbReference type="Proteomes" id="UP000297567">
    <property type="component" value="Unassembled WGS sequence"/>
</dbReference>
<comment type="caution">
    <text evidence="2">The sequence shown here is derived from an EMBL/GenBank/DDBJ whole genome shotgun (WGS) entry which is preliminary data.</text>
</comment>
<feature type="non-terminal residue" evidence="2">
    <location>
        <position position="1"/>
    </location>
</feature>
<reference evidence="2" key="1">
    <citation type="journal article" date="2019" name="PLoS Negl. Trop. Dis.">
        <title>Revisiting the worldwide diversity of Leptospira species in the environment.</title>
        <authorList>
            <person name="Vincent A.T."/>
            <person name="Schiettekatte O."/>
            <person name="Bourhy P."/>
            <person name="Veyrier F.J."/>
            <person name="Picardeau M."/>
        </authorList>
    </citation>
    <scope>NUCLEOTIDE SEQUENCE [LARGE SCALE GENOMIC DNA]</scope>
    <source>
        <strain evidence="2">201702451</strain>
    </source>
</reference>
<evidence type="ECO:0000313" key="3">
    <source>
        <dbReference type="Proteomes" id="UP000297567"/>
    </source>
</evidence>
<dbReference type="RefSeq" id="WP_135645609.1">
    <property type="nucleotide sequence ID" value="NZ_RQGH01000041.1"/>
</dbReference>